<sequence length="374" mass="41436">MTFVFSADGHITEPSDLLTEGLPPSLRPHGIRAEVRDGYMYMLAGEKVTSKRPINKPPLIMGKDGQEFGRANRKGAREIPGRLEDMEMEGIDAEIVFPSLALTAFHIRNEDAELATAQVYNDWHHAMFAPYQSQFVRCGVLPVRNFANTVAEMKRLAAMGFTSAMLPSRIEAVSGLPFYTEPAWDPVFEAAQELGIVFVLHTGTGREDVRSFRGPGGAVINYTIQACDAQETVMQLVAGGVLDRFPRSQVACIESGASWLAALAERMDEVYHAHDVFVRPKLSRMPSRIISEQVSASFQYDRACVMSRSVTGVKPLLWGSDYPHHEGTFPESREVVARLFDGIEISEQDKADILGLNAARLFRLPRPELALQPA</sequence>
<dbReference type="PANTHER" id="PTHR21240:SF28">
    <property type="entry name" value="ISO-OROTATE DECARBOXYLASE (EUROFUNG)"/>
    <property type="match status" value="1"/>
</dbReference>
<name>A0ABT5WUI1_9SPHN</name>
<feature type="domain" description="Amidohydrolase-related" evidence="2">
    <location>
        <begin position="78"/>
        <end position="364"/>
    </location>
</feature>
<proteinExistence type="predicted"/>
<dbReference type="InterPro" id="IPR006680">
    <property type="entry name" value="Amidohydro-rel"/>
</dbReference>
<reference evidence="3 4" key="1">
    <citation type="submission" date="2023-03" db="EMBL/GenBank/DDBJ databases">
        <title>NovoSphingobium album sp. nov. isolated from polycyclic aromatic hydrocarbons- and heavy-metal polluted soil.</title>
        <authorList>
            <person name="Liu Z."/>
            <person name="Wang K."/>
        </authorList>
    </citation>
    <scope>NUCLEOTIDE SEQUENCE [LARGE SCALE GENOMIC DNA]</scope>
    <source>
        <strain evidence="3 4">H3SJ31-1</strain>
    </source>
</reference>
<organism evidence="3 4">
    <name type="scientific">Novosphingobium album</name>
    <name type="common">ex Liu et al. 2023</name>
    <dbReference type="NCBI Taxonomy" id="3031130"/>
    <lineage>
        <taxon>Bacteria</taxon>
        <taxon>Pseudomonadati</taxon>
        <taxon>Pseudomonadota</taxon>
        <taxon>Alphaproteobacteria</taxon>
        <taxon>Sphingomonadales</taxon>
        <taxon>Sphingomonadaceae</taxon>
        <taxon>Novosphingobium</taxon>
    </lineage>
</organism>
<keyword evidence="4" id="KW-1185">Reference proteome</keyword>
<dbReference type="Pfam" id="PF04909">
    <property type="entry name" value="Amidohydro_2"/>
    <property type="match status" value="1"/>
</dbReference>
<dbReference type="SUPFAM" id="SSF51556">
    <property type="entry name" value="Metallo-dependent hydrolases"/>
    <property type="match status" value="1"/>
</dbReference>
<dbReference type="InterPro" id="IPR032465">
    <property type="entry name" value="ACMSD"/>
</dbReference>
<dbReference type="InterPro" id="IPR032466">
    <property type="entry name" value="Metal_Hydrolase"/>
</dbReference>
<evidence type="ECO:0000256" key="1">
    <source>
        <dbReference type="ARBA" id="ARBA00023239"/>
    </source>
</evidence>
<comment type="caution">
    <text evidence="3">The sequence shown here is derived from an EMBL/GenBank/DDBJ whole genome shotgun (WGS) entry which is preliminary data.</text>
</comment>
<accession>A0ABT5WUI1</accession>
<evidence type="ECO:0000313" key="3">
    <source>
        <dbReference type="EMBL" id="MDE8653559.1"/>
    </source>
</evidence>
<dbReference type="Gene3D" id="3.20.20.140">
    <property type="entry name" value="Metal-dependent hydrolases"/>
    <property type="match status" value="1"/>
</dbReference>
<dbReference type="PANTHER" id="PTHR21240">
    <property type="entry name" value="2-AMINO-3-CARBOXYLMUCONATE-6-SEMIALDEHYDE DECARBOXYLASE"/>
    <property type="match status" value="1"/>
</dbReference>
<keyword evidence="1" id="KW-0456">Lyase</keyword>
<evidence type="ECO:0000313" key="4">
    <source>
        <dbReference type="Proteomes" id="UP001216253"/>
    </source>
</evidence>
<evidence type="ECO:0000259" key="2">
    <source>
        <dbReference type="Pfam" id="PF04909"/>
    </source>
</evidence>
<gene>
    <name evidence="3" type="ORF">PYV00_17810</name>
</gene>
<dbReference type="RefSeq" id="WP_275229640.1">
    <property type="nucleotide sequence ID" value="NZ_JARESE010000062.1"/>
</dbReference>
<dbReference type="Proteomes" id="UP001216253">
    <property type="component" value="Unassembled WGS sequence"/>
</dbReference>
<dbReference type="EMBL" id="JARESE010000062">
    <property type="protein sequence ID" value="MDE8653559.1"/>
    <property type="molecule type" value="Genomic_DNA"/>
</dbReference>
<protein>
    <submittedName>
        <fullName evidence="3">Amidohydrolase family protein</fullName>
    </submittedName>
</protein>